<evidence type="ECO:0000313" key="2">
    <source>
        <dbReference type="Proteomes" id="UP001195483"/>
    </source>
</evidence>
<reference evidence="1" key="1">
    <citation type="journal article" date="2021" name="Genome Biol. Evol.">
        <title>A High-Quality Reference Genome for a Parasitic Bivalve with Doubly Uniparental Inheritance (Bivalvia: Unionida).</title>
        <authorList>
            <person name="Smith C.H."/>
        </authorList>
    </citation>
    <scope>NUCLEOTIDE SEQUENCE</scope>
    <source>
        <strain evidence="1">CHS0354</strain>
    </source>
</reference>
<evidence type="ECO:0000313" key="1">
    <source>
        <dbReference type="EMBL" id="KAK3598162.1"/>
    </source>
</evidence>
<reference evidence="1" key="3">
    <citation type="submission" date="2023-05" db="EMBL/GenBank/DDBJ databases">
        <authorList>
            <person name="Smith C.H."/>
        </authorList>
    </citation>
    <scope>NUCLEOTIDE SEQUENCE</scope>
    <source>
        <strain evidence="1">CHS0354</strain>
        <tissue evidence="1">Mantle</tissue>
    </source>
</reference>
<organism evidence="1 2">
    <name type="scientific">Potamilus streckersoni</name>
    <dbReference type="NCBI Taxonomy" id="2493646"/>
    <lineage>
        <taxon>Eukaryota</taxon>
        <taxon>Metazoa</taxon>
        <taxon>Spiralia</taxon>
        <taxon>Lophotrochozoa</taxon>
        <taxon>Mollusca</taxon>
        <taxon>Bivalvia</taxon>
        <taxon>Autobranchia</taxon>
        <taxon>Heteroconchia</taxon>
        <taxon>Palaeoheterodonta</taxon>
        <taxon>Unionida</taxon>
        <taxon>Unionoidea</taxon>
        <taxon>Unionidae</taxon>
        <taxon>Ambleminae</taxon>
        <taxon>Lampsilini</taxon>
        <taxon>Potamilus</taxon>
    </lineage>
</organism>
<sequence>MSGYIVYKSVSKLIIAAHRKLPVVDINIEKRVYMLQRQTRLKFEIAIRCGSCIFPNVHKWLPGPKQNDNKNAVITKDNLI</sequence>
<accession>A0AAE0STW6</accession>
<dbReference type="Proteomes" id="UP001195483">
    <property type="component" value="Unassembled WGS sequence"/>
</dbReference>
<dbReference type="EMBL" id="JAEAOA010000853">
    <property type="protein sequence ID" value="KAK3598162.1"/>
    <property type="molecule type" value="Genomic_DNA"/>
</dbReference>
<dbReference type="AlphaFoldDB" id="A0AAE0STW6"/>
<gene>
    <name evidence="1" type="ORF">CHS0354_013873</name>
</gene>
<reference evidence="1" key="2">
    <citation type="journal article" date="2021" name="Genome Biol. Evol.">
        <title>Developing a high-quality reference genome for a parasitic bivalve with doubly uniparental inheritance (Bivalvia: Unionida).</title>
        <authorList>
            <person name="Smith C.H."/>
        </authorList>
    </citation>
    <scope>NUCLEOTIDE SEQUENCE</scope>
    <source>
        <strain evidence="1">CHS0354</strain>
        <tissue evidence="1">Mantle</tissue>
    </source>
</reference>
<name>A0AAE0STW6_9BIVA</name>
<comment type="caution">
    <text evidence="1">The sequence shown here is derived from an EMBL/GenBank/DDBJ whole genome shotgun (WGS) entry which is preliminary data.</text>
</comment>
<proteinExistence type="predicted"/>
<keyword evidence="2" id="KW-1185">Reference proteome</keyword>
<protein>
    <submittedName>
        <fullName evidence="1">Uncharacterized protein</fullName>
    </submittedName>
</protein>